<dbReference type="Gene3D" id="2.30.30.100">
    <property type="match status" value="1"/>
</dbReference>
<protein>
    <recommendedName>
        <fullName evidence="3">RNA-binding protein Hfq</fullName>
    </recommendedName>
</protein>
<dbReference type="InterPro" id="IPR047575">
    <property type="entry name" value="Sm"/>
</dbReference>
<dbReference type="PANTHER" id="PTHR34772">
    <property type="entry name" value="RNA-BINDING PROTEIN HFQ"/>
    <property type="match status" value="1"/>
</dbReference>
<evidence type="ECO:0000259" key="5">
    <source>
        <dbReference type="PROSITE" id="PS52002"/>
    </source>
</evidence>
<dbReference type="PANTHER" id="PTHR34772:SF1">
    <property type="entry name" value="RNA-BINDING PROTEIN HFQ"/>
    <property type="match status" value="1"/>
</dbReference>
<comment type="similarity">
    <text evidence="3">Belongs to the Hfq family.</text>
</comment>
<name>A0ABY5DMV3_9GAMM</name>
<proteinExistence type="inferred from homology"/>
<dbReference type="CDD" id="cd01716">
    <property type="entry name" value="Hfq"/>
    <property type="match status" value="1"/>
</dbReference>
<comment type="subunit">
    <text evidence="3">Homohexamer.</text>
</comment>
<keyword evidence="2 3" id="KW-0346">Stress response</keyword>
<evidence type="ECO:0000256" key="4">
    <source>
        <dbReference type="SAM" id="MobiDB-lite"/>
    </source>
</evidence>
<keyword evidence="7" id="KW-1185">Reference proteome</keyword>
<dbReference type="Proteomes" id="UP001055955">
    <property type="component" value="Chromosome"/>
</dbReference>
<dbReference type="NCBIfam" id="TIGR02383">
    <property type="entry name" value="Hfq"/>
    <property type="match status" value="1"/>
</dbReference>
<dbReference type="SUPFAM" id="SSF50182">
    <property type="entry name" value="Sm-like ribonucleoproteins"/>
    <property type="match status" value="1"/>
</dbReference>
<evidence type="ECO:0000313" key="7">
    <source>
        <dbReference type="Proteomes" id="UP001055955"/>
    </source>
</evidence>
<feature type="domain" description="Sm" evidence="5">
    <location>
        <begin position="11"/>
        <end position="70"/>
    </location>
</feature>
<evidence type="ECO:0000256" key="1">
    <source>
        <dbReference type="ARBA" id="ARBA00022884"/>
    </source>
</evidence>
<sequence length="102" mass="11661">MQNTRVQSLQDPFLNALRRQRVPVSIYLTNGIKLQGQVDKFDKYCVLLKNNTKQIVFKHAIATIVPSRNIIFNEDTNAAEGNQSLDSNHALQSEEDDQIENF</sequence>
<dbReference type="InterPro" id="IPR005001">
    <property type="entry name" value="Hfq"/>
</dbReference>
<comment type="function">
    <text evidence="3">RNA chaperone that binds small regulatory RNA (sRNAs) and mRNAs to facilitate mRNA translational regulation in response to envelope stress, environmental stress and changes in metabolite concentrations. Also binds with high specificity to tRNAs.</text>
</comment>
<feature type="compositionally biased region" description="Acidic residues" evidence="4">
    <location>
        <begin position="93"/>
        <end position="102"/>
    </location>
</feature>
<dbReference type="HAMAP" id="MF_00436">
    <property type="entry name" value="Hfq"/>
    <property type="match status" value="1"/>
</dbReference>
<dbReference type="PROSITE" id="PS52002">
    <property type="entry name" value="SM"/>
    <property type="match status" value="1"/>
</dbReference>
<dbReference type="Pfam" id="PF17209">
    <property type="entry name" value="Hfq"/>
    <property type="match status" value="1"/>
</dbReference>
<keyword evidence="1 3" id="KW-0694">RNA-binding</keyword>
<gene>
    <name evidence="3 6" type="primary">hfq</name>
    <name evidence="6" type="ORF">MMH89_02110</name>
</gene>
<evidence type="ECO:0000256" key="3">
    <source>
        <dbReference type="HAMAP-Rule" id="MF_00436"/>
    </source>
</evidence>
<reference evidence="6 7" key="1">
    <citation type="journal article" date="2022" name="Nat. Microbiol.">
        <title>The microbiome of a bacterivorous marine choanoflagellate contains a resource-demanding obligate bacterial associate.</title>
        <authorList>
            <person name="Needham D.M."/>
            <person name="Poirier C."/>
            <person name="Bachy C."/>
            <person name="George E.E."/>
            <person name="Wilken S."/>
            <person name="Yung C.C.M."/>
            <person name="Limardo A.J."/>
            <person name="Morando M."/>
            <person name="Sudek L."/>
            <person name="Malmstrom R.R."/>
            <person name="Keeling P.J."/>
            <person name="Santoro A.E."/>
            <person name="Worden A.Z."/>
        </authorList>
    </citation>
    <scope>NUCLEOTIDE SEQUENCE [LARGE SCALE GENOMIC DNA]</scope>
    <source>
        <strain evidence="6 7">Comchoano-1</strain>
    </source>
</reference>
<dbReference type="NCBIfam" id="NF001602">
    <property type="entry name" value="PRK00395.1"/>
    <property type="match status" value="1"/>
</dbReference>
<dbReference type="RefSeq" id="WP_258568731.1">
    <property type="nucleotide sequence ID" value="NZ_CP092900.1"/>
</dbReference>
<evidence type="ECO:0000313" key="6">
    <source>
        <dbReference type="EMBL" id="UTC24942.1"/>
    </source>
</evidence>
<dbReference type="InterPro" id="IPR010920">
    <property type="entry name" value="LSM_dom_sf"/>
</dbReference>
<feature type="region of interest" description="Disordered" evidence="4">
    <location>
        <begin position="81"/>
        <end position="102"/>
    </location>
</feature>
<dbReference type="EMBL" id="CP092900">
    <property type="protein sequence ID" value="UTC24942.1"/>
    <property type="molecule type" value="Genomic_DNA"/>
</dbReference>
<organism evidence="6 7">
    <name type="scientific">Candidatus Comchoanobacter bicostacola</name>
    <dbReference type="NCBI Taxonomy" id="2919598"/>
    <lineage>
        <taxon>Bacteria</taxon>
        <taxon>Pseudomonadati</taxon>
        <taxon>Pseudomonadota</taxon>
        <taxon>Gammaproteobacteria</taxon>
        <taxon>Candidatus Comchoanobacterales</taxon>
        <taxon>Candidatus Comchoanobacteraceae</taxon>
        <taxon>Candidatus Comchoanobacter</taxon>
    </lineage>
</organism>
<accession>A0ABY5DMV3</accession>
<evidence type="ECO:0000256" key="2">
    <source>
        <dbReference type="ARBA" id="ARBA00023016"/>
    </source>
</evidence>
<feature type="compositionally biased region" description="Polar residues" evidence="4">
    <location>
        <begin position="81"/>
        <end position="91"/>
    </location>
</feature>